<dbReference type="GO" id="GO:0004674">
    <property type="term" value="F:protein serine/threonine kinase activity"/>
    <property type="evidence" value="ECO:0007669"/>
    <property type="project" value="UniProtKB-KW"/>
</dbReference>
<dbReference type="InterPro" id="IPR017441">
    <property type="entry name" value="Protein_kinase_ATP_BS"/>
</dbReference>
<protein>
    <recommendedName>
        <fullName evidence="8">Protein kinase domain-containing protein</fullName>
    </recommendedName>
</protein>
<dbReference type="PROSITE" id="PS00107">
    <property type="entry name" value="PROTEIN_KINASE_ATP"/>
    <property type="match status" value="1"/>
</dbReference>
<evidence type="ECO:0000256" key="7">
    <source>
        <dbReference type="SAM" id="MobiDB-lite"/>
    </source>
</evidence>
<dbReference type="GO" id="GO:0005524">
    <property type="term" value="F:ATP binding"/>
    <property type="evidence" value="ECO:0007669"/>
    <property type="project" value="UniProtKB-UniRule"/>
</dbReference>
<dbReference type="SUPFAM" id="SSF56112">
    <property type="entry name" value="Protein kinase-like (PK-like)"/>
    <property type="match status" value="1"/>
</dbReference>
<dbReference type="Proteomes" id="UP001465755">
    <property type="component" value="Unassembled WGS sequence"/>
</dbReference>
<dbReference type="PROSITE" id="PS00108">
    <property type="entry name" value="PROTEIN_KINASE_ST"/>
    <property type="match status" value="1"/>
</dbReference>
<feature type="compositionally biased region" description="Basic and acidic residues" evidence="7">
    <location>
        <begin position="30"/>
        <end position="64"/>
    </location>
</feature>
<dbReference type="InterPro" id="IPR000719">
    <property type="entry name" value="Prot_kinase_dom"/>
</dbReference>
<dbReference type="AlphaFoldDB" id="A0AAW1P2C0"/>
<gene>
    <name evidence="9" type="ORF">WJX73_004595</name>
</gene>
<evidence type="ECO:0000256" key="5">
    <source>
        <dbReference type="PROSITE-ProRule" id="PRU10141"/>
    </source>
</evidence>
<evidence type="ECO:0000256" key="4">
    <source>
        <dbReference type="ARBA" id="ARBA00022840"/>
    </source>
</evidence>
<feature type="binding site" evidence="5">
    <location>
        <position position="163"/>
    </location>
    <ligand>
        <name>ATP</name>
        <dbReference type="ChEBI" id="CHEBI:30616"/>
    </ligand>
</feature>
<dbReference type="PANTHER" id="PTHR44329">
    <property type="entry name" value="SERINE/THREONINE-PROTEIN KINASE TNNI3K-RELATED"/>
    <property type="match status" value="1"/>
</dbReference>
<evidence type="ECO:0000256" key="3">
    <source>
        <dbReference type="ARBA" id="ARBA00022777"/>
    </source>
</evidence>
<sequence length="380" mass="41669">MGAGGTGTPTPAARASAEARDTLSRVAQRSSDEHAGTGTRAAREQNGEWSFDKVERTNTDETAARRSICQDRPGSLEEPRQQANLIVPSNSAGGNEEFLRDQADDEQDLCSLLINLQDHHWRIRSADLEVLLKPDGSDWLLGKGGHASVYRGILNNSVPVAIKELAEEESQAAKKSFVEEIVCLMNLRHANIVQFYGAVIESGKLLLVMELVMRGSLFDVISRDKDGQLTWYNRGAKIAADVARGLMHMHRNGFVHQDLKSKNILVNQHWAAKIADIGLFGSIPVLPHQSIRPEGKASVGTLEWTAPEVLQGGQEQVTFKSDIYSLGVVLAEIISGEHPNSHDVPQFSCPEQCPPEIADLVQRLAGWGEICVLFKVRNSD</sequence>
<feature type="domain" description="Protein kinase" evidence="8">
    <location>
        <begin position="135"/>
        <end position="380"/>
    </location>
</feature>
<comment type="similarity">
    <text evidence="6">Belongs to the protein kinase superfamily.</text>
</comment>
<dbReference type="InterPro" id="IPR008271">
    <property type="entry name" value="Ser/Thr_kinase_AS"/>
</dbReference>
<keyword evidence="6" id="KW-0723">Serine/threonine-protein kinase</keyword>
<proteinExistence type="inferred from homology"/>
<dbReference type="SMART" id="SM00220">
    <property type="entry name" value="S_TKc"/>
    <property type="match status" value="1"/>
</dbReference>
<dbReference type="PROSITE" id="PS50011">
    <property type="entry name" value="PROTEIN_KINASE_DOM"/>
    <property type="match status" value="1"/>
</dbReference>
<evidence type="ECO:0000313" key="9">
    <source>
        <dbReference type="EMBL" id="KAK9802834.1"/>
    </source>
</evidence>
<dbReference type="PANTHER" id="PTHR44329:SF298">
    <property type="entry name" value="MIXED LINEAGE KINASE DOMAIN-LIKE PROTEIN"/>
    <property type="match status" value="1"/>
</dbReference>
<organism evidence="9 10">
    <name type="scientific">Symbiochloris irregularis</name>
    <dbReference type="NCBI Taxonomy" id="706552"/>
    <lineage>
        <taxon>Eukaryota</taxon>
        <taxon>Viridiplantae</taxon>
        <taxon>Chlorophyta</taxon>
        <taxon>core chlorophytes</taxon>
        <taxon>Trebouxiophyceae</taxon>
        <taxon>Trebouxiales</taxon>
        <taxon>Trebouxiaceae</taxon>
        <taxon>Symbiochloris</taxon>
    </lineage>
</organism>
<evidence type="ECO:0000256" key="2">
    <source>
        <dbReference type="ARBA" id="ARBA00022741"/>
    </source>
</evidence>
<dbReference type="InterPro" id="IPR051681">
    <property type="entry name" value="Ser/Thr_Kinases-Pseudokinases"/>
</dbReference>
<keyword evidence="4 5" id="KW-0067">ATP-binding</keyword>
<feature type="region of interest" description="Disordered" evidence="7">
    <location>
        <begin position="1"/>
        <end position="80"/>
    </location>
</feature>
<keyword evidence="3" id="KW-0418">Kinase</keyword>
<evidence type="ECO:0000256" key="6">
    <source>
        <dbReference type="RuleBase" id="RU000304"/>
    </source>
</evidence>
<evidence type="ECO:0000259" key="8">
    <source>
        <dbReference type="PROSITE" id="PS50011"/>
    </source>
</evidence>
<keyword evidence="2 5" id="KW-0547">Nucleotide-binding</keyword>
<evidence type="ECO:0000256" key="1">
    <source>
        <dbReference type="ARBA" id="ARBA00022679"/>
    </source>
</evidence>
<keyword evidence="10" id="KW-1185">Reference proteome</keyword>
<accession>A0AAW1P2C0</accession>
<reference evidence="9 10" key="1">
    <citation type="journal article" date="2024" name="Nat. Commun.">
        <title>Phylogenomics reveals the evolutionary origins of lichenization in chlorophyte algae.</title>
        <authorList>
            <person name="Puginier C."/>
            <person name="Libourel C."/>
            <person name="Otte J."/>
            <person name="Skaloud P."/>
            <person name="Haon M."/>
            <person name="Grisel S."/>
            <person name="Petersen M."/>
            <person name="Berrin J.G."/>
            <person name="Delaux P.M."/>
            <person name="Dal Grande F."/>
            <person name="Keller J."/>
        </authorList>
    </citation>
    <scope>NUCLEOTIDE SEQUENCE [LARGE SCALE GENOMIC DNA]</scope>
    <source>
        <strain evidence="9 10">SAG 2036</strain>
    </source>
</reference>
<comment type="caution">
    <text evidence="9">The sequence shown here is derived from an EMBL/GenBank/DDBJ whole genome shotgun (WGS) entry which is preliminary data.</text>
</comment>
<dbReference type="Pfam" id="PF00069">
    <property type="entry name" value="Pkinase"/>
    <property type="match status" value="1"/>
</dbReference>
<dbReference type="Gene3D" id="1.10.510.10">
    <property type="entry name" value="Transferase(Phosphotransferase) domain 1"/>
    <property type="match status" value="1"/>
</dbReference>
<dbReference type="EMBL" id="JALJOQ010000066">
    <property type="protein sequence ID" value="KAK9802834.1"/>
    <property type="molecule type" value="Genomic_DNA"/>
</dbReference>
<name>A0AAW1P2C0_9CHLO</name>
<keyword evidence="1" id="KW-0808">Transferase</keyword>
<evidence type="ECO:0000313" key="10">
    <source>
        <dbReference type="Proteomes" id="UP001465755"/>
    </source>
</evidence>
<dbReference type="InterPro" id="IPR011009">
    <property type="entry name" value="Kinase-like_dom_sf"/>
</dbReference>